<sequence length="319" mass="36394">MLIKHINFADFLFEVKDGGDLLGGDGDYTEMDLILKVCFYIVKGLNKDLGIHYKCQSAEYKREAVNHSYTETNPELPGDGANKDYLPTMGSEWSNSNPSPLPYSPPRSFPSEKRRSQNEITNAKFSNNTLLPPQQPPYSSPLAHHVSTPPITRQHLSFRVSLEQRRASANEAIFESPIIKQVDQLLHEEMNREIDYGIILKKQQEDVEPDSRKKNKKSRPVINFFKSLKNAFHSLTSSTSVSPTGSPTIQPSPMRNTHLPRPPIPEKSRPLSFDSHAFKSLVYEMGKNVNNDENISIYAKRLLHVIQEKHETLRSYYQK</sequence>
<dbReference type="Proteomes" id="UP000615446">
    <property type="component" value="Unassembled WGS sequence"/>
</dbReference>
<feature type="region of interest" description="Disordered" evidence="1">
    <location>
        <begin position="70"/>
        <end position="146"/>
    </location>
</feature>
<feature type="compositionally biased region" description="Pro residues" evidence="1">
    <location>
        <begin position="99"/>
        <end position="108"/>
    </location>
</feature>
<reference evidence="2" key="1">
    <citation type="submission" date="2019-10" db="EMBL/GenBank/DDBJ databases">
        <title>Conservation and host-specific expression of non-tandemly repeated heterogenous ribosome RNA gene in arbuscular mycorrhizal fungi.</title>
        <authorList>
            <person name="Maeda T."/>
            <person name="Kobayashi Y."/>
            <person name="Nakagawa T."/>
            <person name="Ezawa T."/>
            <person name="Yamaguchi K."/>
            <person name="Bino T."/>
            <person name="Nishimoto Y."/>
            <person name="Shigenobu S."/>
            <person name="Kawaguchi M."/>
        </authorList>
    </citation>
    <scope>NUCLEOTIDE SEQUENCE</scope>
    <source>
        <strain evidence="2">HR1</strain>
    </source>
</reference>
<name>A0A8H3LU51_9GLOM</name>
<evidence type="ECO:0000313" key="2">
    <source>
        <dbReference type="EMBL" id="GES93099.1"/>
    </source>
</evidence>
<comment type="caution">
    <text evidence="2">The sequence shown here is derived from an EMBL/GenBank/DDBJ whole genome shotgun (WGS) entry which is preliminary data.</text>
</comment>
<keyword evidence="2" id="KW-0418">Kinase</keyword>
<feature type="region of interest" description="Disordered" evidence="1">
    <location>
        <begin position="236"/>
        <end position="271"/>
    </location>
</feature>
<feature type="compositionally biased region" description="Polar residues" evidence="1">
    <location>
        <begin position="118"/>
        <end position="129"/>
    </location>
</feature>
<dbReference type="EMBL" id="BLAL01000221">
    <property type="protein sequence ID" value="GES93099.1"/>
    <property type="molecule type" value="Genomic_DNA"/>
</dbReference>
<dbReference type="OrthoDB" id="2433962at2759"/>
<accession>A0A8H3LU51</accession>
<protein>
    <submittedName>
        <fullName evidence="2">Kinase-like domain-containing protein</fullName>
    </submittedName>
</protein>
<gene>
    <name evidence="2" type="ORF">RCL2_001985500</name>
</gene>
<dbReference type="AlphaFoldDB" id="A0A8H3LU51"/>
<organism evidence="2 3">
    <name type="scientific">Rhizophagus clarus</name>
    <dbReference type="NCBI Taxonomy" id="94130"/>
    <lineage>
        <taxon>Eukaryota</taxon>
        <taxon>Fungi</taxon>
        <taxon>Fungi incertae sedis</taxon>
        <taxon>Mucoromycota</taxon>
        <taxon>Glomeromycotina</taxon>
        <taxon>Glomeromycetes</taxon>
        <taxon>Glomerales</taxon>
        <taxon>Glomeraceae</taxon>
        <taxon>Rhizophagus</taxon>
    </lineage>
</organism>
<proteinExistence type="predicted"/>
<evidence type="ECO:0000313" key="3">
    <source>
        <dbReference type="Proteomes" id="UP000615446"/>
    </source>
</evidence>
<evidence type="ECO:0000256" key="1">
    <source>
        <dbReference type="SAM" id="MobiDB-lite"/>
    </source>
</evidence>
<feature type="compositionally biased region" description="Low complexity" evidence="1">
    <location>
        <begin position="236"/>
        <end position="248"/>
    </location>
</feature>
<keyword evidence="2" id="KW-0808">Transferase</keyword>
<dbReference type="GO" id="GO:0016301">
    <property type="term" value="F:kinase activity"/>
    <property type="evidence" value="ECO:0007669"/>
    <property type="project" value="UniProtKB-KW"/>
</dbReference>